<dbReference type="InterPro" id="IPR011992">
    <property type="entry name" value="EF-hand-dom_pair"/>
</dbReference>
<evidence type="ECO:0000313" key="4">
    <source>
        <dbReference type="EMBL" id="CAL1542272.1"/>
    </source>
</evidence>
<dbReference type="SUPFAM" id="SSF47473">
    <property type="entry name" value="EF-hand"/>
    <property type="match status" value="1"/>
</dbReference>
<dbReference type="PANTHER" id="PTHR23050">
    <property type="entry name" value="CALCIUM BINDING PROTEIN"/>
    <property type="match status" value="1"/>
</dbReference>
<evidence type="ECO:0000256" key="2">
    <source>
        <dbReference type="ARBA" id="ARBA00022837"/>
    </source>
</evidence>
<dbReference type="Pfam" id="PF13499">
    <property type="entry name" value="EF-hand_7"/>
    <property type="match status" value="1"/>
</dbReference>
<reference evidence="4 5" key="1">
    <citation type="submission" date="2024-04" db="EMBL/GenBank/DDBJ databases">
        <authorList>
            <consortium name="Genoscope - CEA"/>
            <person name="William W."/>
        </authorList>
    </citation>
    <scope>NUCLEOTIDE SEQUENCE [LARGE SCALE GENOMIC DNA]</scope>
</reference>
<feature type="domain" description="EF-hand" evidence="3">
    <location>
        <begin position="80"/>
        <end position="115"/>
    </location>
</feature>
<dbReference type="Proteomes" id="UP001497497">
    <property type="component" value="Unassembled WGS sequence"/>
</dbReference>
<keyword evidence="2" id="KW-0106">Calcium</keyword>
<sequence length="147" mass="16635">MSGAAESFEQRVKIFFDKANGGNPITVGQLCRVITSACPNFKGTHQEIAQMFMEIDSDSDKLISWDEFRKALLAKEHKEVTRTELEIKFKELDTDKSGKLDIGEVRKLLKALKINVSEDHLNKLFKAADPNNDGAIDFEEFLKAWAE</sequence>
<dbReference type="EMBL" id="CAXITT010000478">
    <property type="protein sequence ID" value="CAL1542272.1"/>
    <property type="molecule type" value="Genomic_DNA"/>
</dbReference>
<name>A0AAV2I6B3_LYMST</name>
<dbReference type="CDD" id="cd00051">
    <property type="entry name" value="EFh"/>
    <property type="match status" value="1"/>
</dbReference>
<dbReference type="PROSITE" id="PS00018">
    <property type="entry name" value="EF_HAND_1"/>
    <property type="match status" value="3"/>
</dbReference>
<accession>A0AAV2I6B3</accession>
<keyword evidence="5" id="KW-1185">Reference proteome</keyword>
<gene>
    <name evidence="4" type="ORF">GSLYS_00015866001</name>
</gene>
<dbReference type="FunFam" id="1.10.238.10:FF:000003">
    <property type="entry name" value="Calmodulin A"/>
    <property type="match status" value="1"/>
</dbReference>
<evidence type="ECO:0000256" key="1">
    <source>
        <dbReference type="ARBA" id="ARBA00022737"/>
    </source>
</evidence>
<feature type="domain" description="EF-hand" evidence="3">
    <location>
        <begin position="116"/>
        <end position="147"/>
    </location>
</feature>
<evidence type="ECO:0000313" key="5">
    <source>
        <dbReference type="Proteomes" id="UP001497497"/>
    </source>
</evidence>
<feature type="domain" description="EF-hand" evidence="3">
    <location>
        <begin position="43"/>
        <end position="78"/>
    </location>
</feature>
<dbReference type="SMART" id="SM00054">
    <property type="entry name" value="EFh"/>
    <property type="match status" value="3"/>
</dbReference>
<organism evidence="4 5">
    <name type="scientific">Lymnaea stagnalis</name>
    <name type="common">Great pond snail</name>
    <name type="synonym">Helix stagnalis</name>
    <dbReference type="NCBI Taxonomy" id="6523"/>
    <lineage>
        <taxon>Eukaryota</taxon>
        <taxon>Metazoa</taxon>
        <taxon>Spiralia</taxon>
        <taxon>Lophotrochozoa</taxon>
        <taxon>Mollusca</taxon>
        <taxon>Gastropoda</taxon>
        <taxon>Heterobranchia</taxon>
        <taxon>Euthyneura</taxon>
        <taxon>Panpulmonata</taxon>
        <taxon>Hygrophila</taxon>
        <taxon>Lymnaeoidea</taxon>
        <taxon>Lymnaeidae</taxon>
        <taxon>Lymnaea</taxon>
    </lineage>
</organism>
<comment type="caution">
    <text evidence="4">The sequence shown here is derived from an EMBL/GenBank/DDBJ whole genome shotgun (WGS) entry which is preliminary data.</text>
</comment>
<dbReference type="InterPro" id="IPR050145">
    <property type="entry name" value="Centrin_CML-like"/>
</dbReference>
<protein>
    <recommendedName>
        <fullName evidence="3">EF-hand domain-containing protein</fullName>
    </recommendedName>
</protein>
<dbReference type="AlphaFoldDB" id="A0AAV2I6B3"/>
<dbReference type="InterPro" id="IPR018247">
    <property type="entry name" value="EF_Hand_1_Ca_BS"/>
</dbReference>
<dbReference type="Gene3D" id="1.10.238.10">
    <property type="entry name" value="EF-hand"/>
    <property type="match status" value="2"/>
</dbReference>
<dbReference type="GO" id="GO:0005509">
    <property type="term" value="F:calcium ion binding"/>
    <property type="evidence" value="ECO:0007669"/>
    <property type="project" value="InterPro"/>
</dbReference>
<dbReference type="PROSITE" id="PS50222">
    <property type="entry name" value="EF_HAND_2"/>
    <property type="match status" value="3"/>
</dbReference>
<dbReference type="InterPro" id="IPR002048">
    <property type="entry name" value="EF_hand_dom"/>
</dbReference>
<keyword evidence="1" id="KW-0677">Repeat</keyword>
<evidence type="ECO:0000259" key="3">
    <source>
        <dbReference type="PROSITE" id="PS50222"/>
    </source>
</evidence>
<proteinExistence type="predicted"/>